<accession>A0A7R9UC82</accession>
<evidence type="ECO:0000313" key="2">
    <source>
        <dbReference type="EMBL" id="CAD8261747.1"/>
    </source>
</evidence>
<feature type="compositionally biased region" description="Basic residues" evidence="1">
    <location>
        <begin position="11"/>
        <end position="22"/>
    </location>
</feature>
<feature type="region of interest" description="Disordered" evidence="1">
    <location>
        <begin position="1"/>
        <end position="77"/>
    </location>
</feature>
<reference evidence="2" key="1">
    <citation type="submission" date="2021-01" db="EMBL/GenBank/DDBJ databases">
        <authorList>
            <person name="Corre E."/>
            <person name="Pelletier E."/>
            <person name="Niang G."/>
            <person name="Scheremetjew M."/>
            <person name="Finn R."/>
            <person name="Kale V."/>
            <person name="Holt S."/>
            <person name="Cochrane G."/>
            <person name="Meng A."/>
            <person name="Brown T."/>
            <person name="Cohen L."/>
        </authorList>
    </citation>
    <scope>NUCLEOTIDE SEQUENCE</scope>
    <source>
        <strain evidence="2">CCMP2078</strain>
    </source>
</reference>
<gene>
    <name evidence="2" type="ORF">PPYR1160_LOCUS11249</name>
</gene>
<name>A0A7R9UC82_9STRA</name>
<evidence type="ECO:0000256" key="1">
    <source>
        <dbReference type="SAM" id="MobiDB-lite"/>
    </source>
</evidence>
<dbReference type="AlphaFoldDB" id="A0A7R9UC82"/>
<dbReference type="EMBL" id="HBEA01014695">
    <property type="protein sequence ID" value="CAD8261747.1"/>
    <property type="molecule type" value="Transcribed_RNA"/>
</dbReference>
<sequence>MESLGALETKQKKKQKKKQTKKVKQEPERAPKPMPKRQRRDRTDGGGAAGGKVAKRVRSKAPMDVASEDERRGRARAKTMKREAALAKADDELYQANLQAYLRERQDKIVVKGLADISDSMRERLWQDARIEHAIGAENIFVCLAMHPWAAVDRSRIDVLSQIAPKTHVITASEFVGTRDLLEELPPNLGHVSINFSTRSRGVRRTLAPLLAIIREMNPAAAIDVFIDYFWLENDYYLLNYGTHWIGSAFELCIAGATRFILPVDGGPRNRHGSNIRNMLRSTQISRMQWKNHRIGFYALGLDEHPLAIATMHESLQRMLKQRGGWRYQARSYLHNSCPFLAVCTRDDTLKAEVKHPRSNTRIVLRPDRGFPATEEVADESHEPASPLDDLIPCSFQLPRQPLVKSVREVASWGDAEWAQPGSLCCGRSSETGAGRLRRKSRGVCRTLKAA</sequence>
<organism evidence="2">
    <name type="scientific">Pinguiococcus pyrenoidosus</name>
    <dbReference type="NCBI Taxonomy" id="172671"/>
    <lineage>
        <taxon>Eukaryota</taxon>
        <taxon>Sar</taxon>
        <taxon>Stramenopiles</taxon>
        <taxon>Ochrophyta</taxon>
        <taxon>Pinguiophyceae</taxon>
        <taxon>Pinguiochrysidales</taxon>
        <taxon>Pinguiochrysidaceae</taxon>
        <taxon>Pinguiococcus</taxon>
    </lineage>
</organism>
<proteinExistence type="predicted"/>
<protein>
    <submittedName>
        <fullName evidence="2">Uncharacterized protein</fullName>
    </submittedName>
</protein>